<dbReference type="Gene3D" id="3.30.110.120">
    <property type="match status" value="1"/>
</dbReference>
<comment type="catalytic activity">
    <reaction evidence="9">
        <text>an acyl phosphate + H2O = a carboxylate + phosphate + H(+)</text>
        <dbReference type="Rhea" id="RHEA:14965"/>
        <dbReference type="ChEBI" id="CHEBI:15377"/>
        <dbReference type="ChEBI" id="CHEBI:15378"/>
        <dbReference type="ChEBI" id="CHEBI:29067"/>
        <dbReference type="ChEBI" id="CHEBI:43474"/>
        <dbReference type="ChEBI" id="CHEBI:59918"/>
        <dbReference type="EC" id="3.6.1.7"/>
    </reaction>
</comment>
<evidence type="ECO:0000256" key="3">
    <source>
        <dbReference type="ARBA" id="ARBA00022598"/>
    </source>
</evidence>
<dbReference type="Pfam" id="PF07503">
    <property type="entry name" value="zf-HYPF"/>
    <property type="match status" value="2"/>
</dbReference>
<evidence type="ECO:0000256" key="7">
    <source>
        <dbReference type="ARBA" id="ARBA00048220"/>
    </source>
</evidence>
<dbReference type="PIRSF" id="PIRSF006256">
    <property type="entry name" value="CMPcnvr_hdrg_mat"/>
    <property type="match status" value="1"/>
</dbReference>
<keyword evidence="4" id="KW-0479">Metal-binding</keyword>
<dbReference type="InterPro" id="IPR001792">
    <property type="entry name" value="Acylphosphatase-like_dom"/>
</dbReference>
<sequence length="766" mass="80734">MNLRGVRVDVHGTVQGVGFRPYVYRLANLHGLRGDVRNVDGRVLIRAAGPAERITSFLHRLAIDAPPAAHVAGLSAVDVPAEDVPDGGFHIRGSATDGSGAAGSREMPADLATCPACLAELFDPADRRYRYPFINCTDCGPRATIVDDLPYDRERTTMARFGLCGDCAAEYRDPADRRFHAEPVACPRCGPQLWWRGPSTTAGGDALACAVAAIAHGGLVAVKGIGGYQLVCDAADDAAVARVRAVKHRPTKPLAVMVADLTAAATVAHVSPAGEAALTSTARPIVLLPRNGSGGFADGVCAGLPEVGLFLPYSPLHHLLLHALRRPLVVTSGNRSGEPIAVDDEVALTTLGPLVDGVLGHDRPIRSRYDDSVARVVAGRAVLIRRARGYAPAPLPLPVAAPEPILAVGAQLKHTTTVAVARQAVIGPHTGDLADEATHDAFTDTVDRLCRWRAVIPRVVAHDLHPGYLSTRYGMDRFAAPHRIAVQHHHAHVAAVAAEHGLSAPFLGVAYDGLGLGDDGTLWGGEILHASYTGYRRLARFARAPLPGGAAAVRRPARMALAYLYAAEDLGVPRPDPARAGDLPARLGAREAAIVRRMIDRGVNSPLASSCGRLFDAVAALLGLCDETTYEGEAAVRLEAAAGADSEVPALPWRVVRRDGLAVYDPAPTLRAIVERDRPAGWMAAAFHTTLAEVTCALVADAAERTGVRAVCLGGGVFVNRRLTTDLRDRLGRMRFDVYTGEQVPVGDGGISYGQAAIAAATLAEE</sequence>
<dbReference type="PROSITE" id="PS51160">
    <property type="entry name" value="ACYLPHOSPHATASE_3"/>
    <property type="match status" value="1"/>
</dbReference>
<gene>
    <name evidence="12" type="primary">hypF</name>
    <name evidence="12" type="ORF">HC031_22410</name>
</gene>
<organism evidence="12 13">
    <name type="scientific">Planosporangium thailandense</name>
    <dbReference type="NCBI Taxonomy" id="765197"/>
    <lineage>
        <taxon>Bacteria</taxon>
        <taxon>Bacillati</taxon>
        <taxon>Actinomycetota</taxon>
        <taxon>Actinomycetes</taxon>
        <taxon>Micromonosporales</taxon>
        <taxon>Micromonosporaceae</taxon>
        <taxon>Planosporangium</taxon>
    </lineage>
</organism>
<reference evidence="12 13" key="1">
    <citation type="submission" date="2020-03" db="EMBL/GenBank/DDBJ databases">
        <title>WGS of the type strain of Planosporangium spp.</title>
        <authorList>
            <person name="Thawai C."/>
        </authorList>
    </citation>
    <scope>NUCLEOTIDE SEQUENCE [LARGE SCALE GENOMIC DNA]</scope>
    <source>
        <strain evidence="12 13">TBRC 5610</strain>
    </source>
</reference>
<evidence type="ECO:0000256" key="9">
    <source>
        <dbReference type="PROSITE-ProRule" id="PRU00520"/>
    </source>
</evidence>
<feature type="domain" description="Acylphosphatase-like" evidence="10">
    <location>
        <begin position="5"/>
        <end position="93"/>
    </location>
</feature>
<dbReference type="Proteomes" id="UP000722989">
    <property type="component" value="Unassembled WGS sequence"/>
</dbReference>
<dbReference type="Pfam" id="PF01300">
    <property type="entry name" value="Sua5_yciO_yrdC"/>
    <property type="match status" value="1"/>
</dbReference>
<name>A0ABX0Y270_9ACTN</name>
<evidence type="ECO:0000256" key="1">
    <source>
        <dbReference type="ARBA" id="ARBA00004711"/>
    </source>
</evidence>
<dbReference type="InterPro" id="IPR017945">
    <property type="entry name" value="DHBP_synth_RibB-like_a/b_dom"/>
</dbReference>
<dbReference type="PANTHER" id="PTHR42959">
    <property type="entry name" value="CARBAMOYLTRANSFERASE"/>
    <property type="match status" value="1"/>
</dbReference>
<evidence type="ECO:0000259" key="11">
    <source>
        <dbReference type="PROSITE" id="PS51163"/>
    </source>
</evidence>
<dbReference type="PROSITE" id="PS00150">
    <property type="entry name" value="ACYLPHOSPHATASE_1"/>
    <property type="match status" value="1"/>
</dbReference>
<proteinExistence type="inferred from homology"/>
<dbReference type="Gene3D" id="3.90.870.50">
    <property type="match status" value="1"/>
</dbReference>
<dbReference type="RefSeq" id="WP_167927352.1">
    <property type="nucleotide sequence ID" value="NZ_JAATVY010000018.1"/>
</dbReference>
<dbReference type="EC" id="6.2.-.-" evidence="8"/>
<dbReference type="InterPro" id="IPR017968">
    <property type="entry name" value="Acylphosphatase_CS"/>
</dbReference>
<dbReference type="InterPro" id="IPR006070">
    <property type="entry name" value="Sua5-like_dom"/>
</dbReference>
<keyword evidence="13" id="KW-1185">Reference proteome</keyword>
<keyword evidence="6" id="KW-0862">Zinc</keyword>
<dbReference type="Gene3D" id="3.30.420.40">
    <property type="match status" value="1"/>
</dbReference>
<dbReference type="InterPro" id="IPR041440">
    <property type="entry name" value="HypF_C"/>
</dbReference>
<dbReference type="InterPro" id="IPR011125">
    <property type="entry name" value="Znf_HypF"/>
</dbReference>
<accession>A0ABX0Y270</accession>
<dbReference type="SUPFAM" id="SSF54975">
    <property type="entry name" value="Acylphosphatase/BLUF domain-like"/>
    <property type="match status" value="1"/>
</dbReference>
<dbReference type="InterPro" id="IPR055128">
    <property type="entry name" value="HypF_C_2"/>
</dbReference>
<dbReference type="EMBL" id="JAATVY010000018">
    <property type="protein sequence ID" value="NJC72449.1"/>
    <property type="molecule type" value="Genomic_DNA"/>
</dbReference>
<feature type="active site" evidence="9">
    <location>
        <position position="20"/>
    </location>
</feature>
<keyword evidence="3" id="KW-0436">Ligase</keyword>
<dbReference type="Pfam" id="PF00708">
    <property type="entry name" value="Acylphosphatase"/>
    <property type="match status" value="1"/>
</dbReference>
<dbReference type="SUPFAM" id="SSF55821">
    <property type="entry name" value="YrdC/RibB"/>
    <property type="match status" value="1"/>
</dbReference>
<feature type="active site" evidence="9">
    <location>
        <position position="38"/>
    </location>
</feature>
<evidence type="ECO:0000256" key="2">
    <source>
        <dbReference type="ARBA" id="ARBA00008097"/>
    </source>
</evidence>
<evidence type="ECO:0000313" key="12">
    <source>
        <dbReference type="EMBL" id="NJC72449.1"/>
    </source>
</evidence>
<keyword evidence="9" id="KW-0378">Hydrolase</keyword>
<evidence type="ECO:0000256" key="8">
    <source>
        <dbReference type="PIRNR" id="PIRNR006256"/>
    </source>
</evidence>
<evidence type="ECO:0000256" key="6">
    <source>
        <dbReference type="ARBA" id="ARBA00022833"/>
    </source>
</evidence>
<dbReference type="PROSITE" id="PS51163">
    <property type="entry name" value="YRDC"/>
    <property type="match status" value="1"/>
</dbReference>
<dbReference type="Pfam" id="PF22521">
    <property type="entry name" value="HypF_C_2"/>
    <property type="match status" value="1"/>
</dbReference>
<protein>
    <recommendedName>
        <fullName evidence="8">Carbamoyltransferase</fullName>
        <ecNumber evidence="8">6.2.-.-</ecNumber>
    </recommendedName>
</protein>
<dbReference type="PANTHER" id="PTHR42959:SF1">
    <property type="entry name" value="CARBAMOYLTRANSFERASE HYPF"/>
    <property type="match status" value="1"/>
</dbReference>
<dbReference type="InterPro" id="IPR004421">
    <property type="entry name" value="Carbamoyltransferase_HypF"/>
</dbReference>
<comment type="pathway">
    <text evidence="1">Protein modification; [NiFe] hydrogenase maturation.</text>
</comment>
<dbReference type="NCBIfam" id="TIGR00143">
    <property type="entry name" value="hypF"/>
    <property type="match status" value="1"/>
</dbReference>
<evidence type="ECO:0000259" key="10">
    <source>
        <dbReference type="PROSITE" id="PS51160"/>
    </source>
</evidence>
<comment type="caution">
    <text evidence="12">The sequence shown here is derived from an EMBL/GenBank/DDBJ whole genome shotgun (WGS) entry which is preliminary data.</text>
</comment>
<comment type="catalytic activity">
    <reaction evidence="7">
        <text>C-terminal L-cysteinyl-[HypE protein] + carbamoyl phosphate + ATP + H2O = C-terminal S-carboxamide-L-cysteinyl-[HypE protein] + AMP + phosphate + diphosphate + H(+)</text>
        <dbReference type="Rhea" id="RHEA:55636"/>
        <dbReference type="Rhea" id="RHEA-COMP:14247"/>
        <dbReference type="Rhea" id="RHEA-COMP:14392"/>
        <dbReference type="ChEBI" id="CHEBI:15377"/>
        <dbReference type="ChEBI" id="CHEBI:15378"/>
        <dbReference type="ChEBI" id="CHEBI:30616"/>
        <dbReference type="ChEBI" id="CHEBI:33019"/>
        <dbReference type="ChEBI" id="CHEBI:43474"/>
        <dbReference type="ChEBI" id="CHEBI:58228"/>
        <dbReference type="ChEBI" id="CHEBI:76913"/>
        <dbReference type="ChEBI" id="CHEBI:139126"/>
        <dbReference type="ChEBI" id="CHEBI:456215"/>
    </reaction>
</comment>
<evidence type="ECO:0000313" key="13">
    <source>
        <dbReference type="Proteomes" id="UP000722989"/>
    </source>
</evidence>
<evidence type="ECO:0000256" key="4">
    <source>
        <dbReference type="ARBA" id="ARBA00022723"/>
    </source>
</evidence>
<dbReference type="InterPro" id="IPR051060">
    <property type="entry name" value="Carbamoyltrans_HypF-like"/>
</dbReference>
<evidence type="ECO:0000256" key="5">
    <source>
        <dbReference type="ARBA" id="ARBA00022771"/>
    </source>
</evidence>
<dbReference type="InterPro" id="IPR036046">
    <property type="entry name" value="Acylphosphatase-like_dom_sf"/>
</dbReference>
<keyword evidence="5" id="KW-0863">Zinc-finger</keyword>
<dbReference type="Gene3D" id="3.30.420.360">
    <property type="match status" value="1"/>
</dbReference>
<comment type="similarity">
    <text evidence="2 8">Belongs to the carbamoyltransferase HypF family.</text>
</comment>
<feature type="domain" description="YrdC-like" evidence="11">
    <location>
        <begin position="204"/>
        <end position="389"/>
    </location>
</feature>
<dbReference type="Pfam" id="PF17788">
    <property type="entry name" value="HypF_C"/>
    <property type="match status" value="1"/>
</dbReference>